<organism evidence="1 2">
    <name type="scientific">Ricinus communis</name>
    <name type="common">Castor bean</name>
    <dbReference type="NCBI Taxonomy" id="3988"/>
    <lineage>
        <taxon>Eukaryota</taxon>
        <taxon>Viridiplantae</taxon>
        <taxon>Streptophyta</taxon>
        <taxon>Embryophyta</taxon>
        <taxon>Tracheophyta</taxon>
        <taxon>Spermatophyta</taxon>
        <taxon>Magnoliopsida</taxon>
        <taxon>eudicotyledons</taxon>
        <taxon>Gunneridae</taxon>
        <taxon>Pentapetalae</taxon>
        <taxon>rosids</taxon>
        <taxon>fabids</taxon>
        <taxon>Malpighiales</taxon>
        <taxon>Euphorbiaceae</taxon>
        <taxon>Acalyphoideae</taxon>
        <taxon>Acalypheae</taxon>
        <taxon>Ricinus</taxon>
    </lineage>
</organism>
<dbReference type="AlphaFoldDB" id="B9TQJ7"/>
<dbReference type="EMBL" id="EQ998923">
    <property type="protein sequence ID" value="EEF21866.1"/>
    <property type="molecule type" value="Genomic_DNA"/>
</dbReference>
<evidence type="ECO:0000313" key="1">
    <source>
        <dbReference type="EMBL" id="EEF21866.1"/>
    </source>
</evidence>
<dbReference type="Proteomes" id="UP000008311">
    <property type="component" value="Unassembled WGS sequence"/>
</dbReference>
<accession>B9TQJ7</accession>
<gene>
    <name evidence="1" type="ORF">RCOM_2022870</name>
</gene>
<dbReference type="InParanoid" id="B9TQJ7"/>
<name>B9TQJ7_RICCO</name>
<evidence type="ECO:0000313" key="2">
    <source>
        <dbReference type="Proteomes" id="UP000008311"/>
    </source>
</evidence>
<keyword evidence="2" id="KW-1185">Reference proteome</keyword>
<reference evidence="2" key="1">
    <citation type="journal article" date="2010" name="Nat. Biotechnol.">
        <title>Draft genome sequence of the oilseed species Ricinus communis.</title>
        <authorList>
            <person name="Chan A.P."/>
            <person name="Crabtree J."/>
            <person name="Zhao Q."/>
            <person name="Lorenzi H."/>
            <person name="Orvis J."/>
            <person name="Puiu D."/>
            <person name="Melake-Berhan A."/>
            <person name="Jones K.M."/>
            <person name="Redman J."/>
            <person name="Chen G."/>
            <person name="Cahoon E.B."/>
            <person name="Gedil M."/>
            <person name="Stanke M."/>
            <person name="Haas B.J."/>
            <person name="Wortman J.R."/>
            <person name="Fraser-Liggett C.M."/>
            <person name="Ravel J."/>
            <person name="Rabinowicz P.D."/>
        </authorList>
    </citation>
    <scope>NUCLEOTIDE SEQUENCE [LARGE SCALE GENOMIC DNA]</scope>
    <source>
        <strain evidence="2">cv. Hale</strain>
    </source>
</reference>
<proteinExistence type="predicted"/>
<sequence length="58" mass="6595">MAAPRFIVGAGDRGQVDVQLCRQLALRRKPVARFQCPVRHRRLQRIGDLQEARTAVRG</sequence>
<protein>
    <submittedName>
        <fullName evidence="1">Uncharacterized protein</fullName>
    </submittedName>
</protein>